<protein>
    <submittedName>
        <fullName evidence="2">Uncharacterized protein</fullName>
    </submittedName>
</protein>
<dbReference type="EMBL" id="LK932861">
    <property type="protein sequence ID" value="CDS99612.1"/>
    <property type="molecule type" value="Genomic_DNA"/>
</dbReference>
<reference evidence="2" key="1">
    <citation type="submission" date="2014-07" db="EMBL/GenBank/DDBJ databases">
        <authorList>
            <person name="Monot Marc"/>
        </authorList>
    </citation>
    <scope>NUCLEOTIDE SEQUENCE</scope>
    <source>
        <strain evidence="2">7032989</strain>
    </source>
</reference>
<gene>
    <name evidence="2" type="ORF">BN1095_210212</name>
    <name evidence="1" type="ORF">BN1096_170003</name>
</gene>
<dbReference type="AlphaFoldDB" id="A0A069AQ48"/>
<evidence type="ECO:0000313" key="2">
    <source>
        <dbReference type="EMBL" id="CDS99612.1"/>
    </source>
</evidence>
<proteinExistence type="predicted"/>
<name>A0A069AQ48_CLODI</name>
<evidence type="ECO:0000313" key="1">
    <source>
        <dbReference type="EMBL" id="CDS83334.1"/>
    </source>
</evidence>
<accession>A0A069AQ48</accession>
<dbReference type="EMBL" id="LK932466">
    <property type="protein sequence ID" value="CDS83334.1"/>
    <property type="molecule type" value="Genomic_DNA"/>
</dbReference>
<sequence length="173" mass="19193">MDAVSDIGFLFQNTFYLRYRPRIGFFLRRSGIDICESAVSLEIQPAGSRYFFFDQNPCNAGGSPTMNGKVKNLFDNPPCFRVNQKMTFLIRVFDIAQRGIGSIVCAICKPCPHGRFYLFAGLAGVHFIQNVEEWGKLILSVDGVHIVIDSDIADAFAGKVDFRVLAGQNVVSA</sequence>
<organism evidence="2">
    <name type="scientific">Clostridioides difficile</name>
    <name type="common">Peptoclostridium difficile</name>
    <dbReference type="NCBI Taxonomy" id="1496"/>
    <lineage>
        <taxon>Bacteria</taxon>
        <taxon>Bacillati</taxon>
        <taxon>Bacillota</taxon>
        <taxon>Clostridia</taxon>
        <taxon>Peptostreptococcales</taxon>
        <taxon>Peptostreptococcaceae</taxon>
        <taxon>Clostridioides</taxon>
    </lineage>
</organism>